<name>A0A009S6Q3_ACIBA</name>
<sequence>MVDFIHNNKELYGVEAICRILPIAPSTYYRTLDLCENPEHRA</sequence>
<comment type="caution">
    <text evidence="1">The sequence shown here is derived from an EMBL/GenBank/DDBJ whole genome shotgun (WGS) entry which is preliminary data.</text>
</comment>
<evidence type="ECO:0000313" key="1">
    <source>
        <dbReference type="EMBL" id="EXC42171.1"/>
    </source>
</evidence>
<accession>A0A009S6Q3</accession>
<feature type="non-terminal residue" evidence="1">
    <location>
        <position position="42"/>
    </location>
</feature>
<dbReference type="Proteomes" id="UP000020735">
    <property type="component" value="Unassembled WGS sequence"/>
</dbReference>
<protein>
    <submittedName>
        <fullName evidence="1">InsB domain protein</fullName>
    </submittedName>
</protein>
<reference evidence="1 2" key="1">
    <citation type="submission" date="2014-02" db="EMBL/GenBank/DDBJ databases">
        <title>Comparative genomics and transcriptomics to identify genetic mechanisms underlying the emergence of carbapenem resistant Acinetobacter baumannii (CRAb).</title>
        <authorList>
            <person name="Harris A.D."/>
            <person name="Johnson K.J."/>
            <person name="George J."/>
            <person name="Shefchek K."/>
            <person name="Daugherty S.C."/>
            <person name="Parankush S."/>
            <person name="Sadzewicz L."/>
            <person name="Tallon L."/>
            <person name="Sengamalay N."/>
            <person name="Hazen T.H."/>
            <person name="Rasko D.A."/>
        </authorList>
    </citation>
    <scope>NUCLEOTIDE SEQUENCE [LARGE SCALE GENOMIC DNA]</scope>
    <source>
        <strain evidence="1 2">99063</strain>
    </source>
</reference>
<gene>
    <name evidence="1" type="ORF">J529_4206</name>
</gene>
<organism evidence="1 2">
    <name type="scientific">Acinetobacter baumannii 99063</name>
    <dbReference type="NCBI Taxonomy" id="1310630"/>
    <lineage>
        <taxon>Bacteria</taxon>
        <taxon>Pseudomonadati</taxon>
        <taxon>Pseudomonadota</taxon>
        <taxon>Gammaproteobacteria</taxon>
        <taxon>Moraxellales</taxon>
        <taxon>Moraxellaceae</taxon>
        <taxon>Acinetobacter</taxon>
        <taxon>Acinetobacter calcoaceticus/baumannii complex</taxon>
    </lineage>
</organism>
<proteinExistence type="predicted"/>
<evidence type="ECO:0000313" key="2">
    <source>
        <dbReference type="Proteomes" id="UP000020735"/>
    </source>
</evidence>
<dbReference type="AlphaFoldDB" id="A0A009S6Q3"/>
<dbReference type="EMBL" id="JEXJ01000200">
    <property type="protein sequence ID" value="EXC42171.1"/>
    <property type="molecule type" value="Genomic_DNA"/>
</dbReference>